<dbReference type="EMBL" id="LR862153">
    <property type="protein sequence ID" value="CAD1835714.1"/>
    <property type="molecule type" value="Genomic_DNA"/>
</dbReference>
<proteinExistence type="predicted"/>
<evidence type="ECO:0000313" key="2">
    <source>
        <dbReference type="EMBL" id="CAD1835714.1"/>
    </source>
</evidence>
<dbReference type="PANTHER" id="PTHR33184:SF67">
    <property type="entry name" value="PROTEIN TAPETUM DETERMINANT 1"/>
    <property type="match status" value="1"/>
</dbReference>
<gene>
    <name evidence="2" type="ORF">CB5_LOCUS18925</name>
</gene>
<reference evidence="2" key="1">
    <citation type="submission" date="2020-07" db="EMBL/GenBank/DDBJ databases">
        <authorList>
            <person name="Lin J."/>
        </authorList>
    </citation>
    <scope>NUCLEOTIDE SEQUENCE</scope>
</reference>
<accession>A0A6V7PXR5</accession>
<organism evidence="2">
    <name type="scientific">Ananas comosus var. bracteatus</name>
    <name type="common">red pineapple</name>
    <dbReference type="NCBI Taxonomy" id="296719"/>
    <lineage>
        <taxon>Eukaryota</taxon>
        <taxon>Viridiplantae</taxon>
        <taxon>Streptophyta</taxon>
        <taxon>Embryophyta</taxon>
        <taxon>Tracheophyta</taxon>
        <taxon>Spermatophyta</taxon>
        <taxon>Magnoliopsida</taxon>
        <taxon>Liliopsida</taxon>
        <taxon>Poales</taxon>
        <taxon>Bromeliaceae</taxon>
        <taxon>Bromelioideae</taxon>
        <taxon>Ananas</taxon>
    </lineage>
</organism>
<protein>
    <recommendedName>
        <fullName evidence="3">Protein TAPETUM DETERMINANT 1-like</fullName>
    </recommendedName>
</protein>
<dbReference type="GO" id="GO:0001709">
    <property type="term" value="P:cell fate determination"/>
    <property type="evidence" value="ECO:0007669"/>
    <property type="project" value="TreeGrafter"/>
</dbReference>
<dbReference type="AlphaFoldDB" id="A0A6V7PXR5"/>
<dbReference type="Pfam" id="PF24068">
    <property type="entry name" value="TPD1_C"/>
    <property type="match status" value="1"/>
</dbReference>
<evidence type="ECO:0008006" key="3">
    <source>
        <dbReference type="Google" id="ProtNLM"/>
    </source>
</evidence>
<name>A0A6V7PXR5_ANACO</name>
<evidence type="ECO:0000256" key="1">
    <source>
        <dbReference type="ARBA" id="ARBA00022729"/>
    </source>
</evidence>
<dbReference type="InterPro" id="IPR040361">
    <property type="entry name" value="TPD1"/>
</dbReference>
<keyword evidence="1" id="KW-0732">Signal</keyword>
<dbReference type="PANTHER" id="PTHR33184">
    <property type="entry name" value="PROTEIN TAPETUM DETERMINANT 1-LIKE-RELATED"/>
    <property type="match status" value="1"/>
</dbReference>
<sequence>MSPGFRWRLFAAAAIALFLLGLYLNRYDVRGPHLQHVVSTPKEHDDNSRAYSYYRRKLVEEAGPGKPLPNGIPTYTVVVLNACVQECAISQIHLSCGWFSSAREINPRIFRRLGYNDCLVNDGRPLANGFSISFQYANSFPYRLAVSNATCHS</sequence>